<dbReference type="HAMAP" id="MF_01849">
    <property type="entry name" value="RNA_methyltr_RlmN"/>
    <property type="match status" value="1"/>
</dbReference>
<comment type="cofactor">
    <cofactor evidence="13">
        <name>[4Fe-4S] cluster</name>
        <dbReference type="ChEBI" id="CHEBI:49883"/>
    </cofactor>
    <text evidence="13">Binds 1 [4Fe-4S] cluster. The cluster is coordinated with 3 cysteines and an exchangeable S-adenosyl-L-methionine.</text>
</comment>
<dbReference type="GO" id="GO:0070040">
    <property type="term" value="F:rRNA (adenine(2503)-C2-)-methyltransferase activity"/>
    <property type="evidence" value="ECO:0007669"/>
    <property type="project" value="UniProtKB-UniRule"/>
</dbReference>
<dbReference type="SMART" id="SM00729">
    <property type="entry name" value="Elp3"/>
    <property type="match status" value="1"/>
</dbReference>
<dbReference type="GO" id="GO:0051539">
    <property type="term" value="F:4 iron, 4 sulfur cluster binding"/>
    <property type="evidence" value="ECO:0007669"/>
    <property type="project" value="UniProtKB-UniRule"/>
</dbReference>
<evidence type="ECO:0000256" key="13">
    <source>
        <dbReference type="HAMAP-Rule" id="MF_01849"/>
    </source>
</evidence>
<dbReference type="OrthoDB" id="9793973at2"/>
<dbReference type="InterPro" id="IPR058240">
    <property type="entry name" value="rSAM_sf"/>
</dbReference>
<keyword evidence="6 13" id="KW-0808">Transferase</keyword>
<evidence type="ECO:0000313" key="16">
    <source>
        <dbReference type="Proteomes" id="UP000295325"/>
    </source>
</evidence>
<evidence type="ECO:0000256" key="9">
    <source>
        <dbReference type="ARBA" id="ARBA00022723"/>
    </source>
</evidence>
<feature type="active site" description="Proton acceptor" evidence="13">
    <location>
        <position position="90"/>
    </location>
</feature>
<dbReference type="InterPro" id="IPR027492">
    <property type="entry name" value="RNA_MTrfase_RlmN"/>
</dbReference>
<dbReference type="GO" id="GO:0000049">
    <property type="term" value="F:tRNA binding"/>
    <property type="evidence" value="ECO:0007669"/>
    <property type="project" value="UniProtKB-UniRule"/>
</dbReference>
<comment type="function">
    <text evidence="13">Specifically methylates position 2 of adenine 2503 in 23S rRNA and position 2 of adenine 37 in tRNAs.</text>
</comment>
<keyword evidence="5 13" id="KW-0489">Methyltransferase</keyword>
<dbReference type="Gene3D" id="1.10.150.530">
    <property type="match status" value="1"/>
</dbReference>
<keyword evidence="16" id="KW-1185">Reference proteome</keyword>
<feature type="binding site" evidence="13">
    <location>
        <begin position="212"/>
        <end position="214"/>
    </location>
    <ligand>
        <name>S-adenosyl-L-methionine</name>
        <dbReference type="ChEBI" id="CHEBI:59789"/>
    </ligand>
</feature>
<dbReference type="InterPro" id="IPR006638">
    <property type="entry name" value="Elp3/MiaA/NifB-like_rSAM"/>
</dbReference>
<evidence type="ECO:0000256" key="11">
    <source>
        <dbReference type="ARBA" id="ARBA00023014"/>
    </source>
</evidence>
<dbReference type="InterPro" id="IPR048641">
    <property type="entry name" value="RlmN_N"/>
</dbReference>
<evidence type="ECO:0000259" key="14">
    <source>
        <dbReference type="PROSITE" id="PS51918"/>
    </source>
</evidence>
<evidence type="ECO:0000256" key="1">
    <source>
        <dbReference type="ARBA" id="ARBA00004496"/>
    </source>
</evidence>
<dbReference type="SUPFAM" id="SSF102114">
    <property type="entry name" value="Radical SAM enzymes"/>
    <property type="match status" value="1"/>
</dbReference>
<keyword evidence="9 13" id="KW-0479">Metal-binding</keyword>
<dbReference type="EMBL" id="SOAZ01000006">
    <property type="protein sequence ID" value="TDT61637.1"/>
    <property type="molecule type" value="Genomic_DNA"/>
</dbReference>
<dbReference type="CDD" id="cd01335">
    <property type="entry name" value="Radical_SAM"/>
    <property type="match status" value="1"/>
</dbReference>
<dbReference type="NCBIfam" id="TIGR00048">
    <property type="entry name" value="rRNA_mod_RlmN"/>
    <property type="match status" value="1"/>
</dbReference>
<dbReference type="Proteomes" id="UP000295325">
    <property type="component" value="Unassembled WGS sequence"/>
</dbReference>
<feature type="binding site" evidence="13">
    <location>
        <position position="110"/>
    </location>
    <ligand>
        <name>[4Fe-4S] cluster</name>
        <dbReference type="ChEBI" id="CHEBI:49883"/>
        <note>4Fe-4S-S-AdoMet</note>
    </ligand>
</feature>
<dbReference type="FunFam" id="3.20.20.70:FF:000014">
    <property type="entry name" value="Probable dual-specificity RNA methyltransferase RlmN"/>
    <property type="match status" value="1"/>
</dbReference>
<feature type="binding site" evidence="13">
    <location>
        <position position="114"/>
    </location>
    <ligand>
        <name>[4Fe-4S] cluster</name>
        <dbReference type="ChEBI" id="CHEBI:49883"/>
        <note>4Fe-4S-S-AdoMet</note>
    </ligand>
</feature>
<reference evidence="15 16" key="1">
    <citation type="submission" date="2019-03" db="EMBL/GenBank/DDBJ databases">
        <title>Genomic Encyclopedia of Type Strains, Phase IV (KMG-IV): sequencing the most valuable type-strain genomes for metagenomic binning, comparative biology and taxonomic classification.</title>
        <authorList>
            <person name="Goeker M."/>
        </authorList>
    </citation>
    <scope>NUCLEOTIDE SEQUENCE [LARGE SCALE GENOMIC DNA]</scope>
    <source>
        <strain evidence="15 16">DSM 24455</strain>
    </source>
</reference>
<keyword evidence="7 13" id="KW-0949">S-adenosyl-L-methionine</keyword>
<comment type="similarity">
    <text evidence="13">Belongs to the radical SAM superfamily. RlmN family.</text>
</comment>
<dbReference type="RefSeq" id="WP_133627744.1">
    <property type="nucleotide sequence ID" value="NZ_SOAZ01000006.1"/>
</dbReference>
<dbReference type="SFLD" id="SFLDF00275">
    <property type="entry name" value="adenosine_C2_methyltransferase"/>
    <property type="match status" value="1"/>
</dbReference>
<feature type="binding site" evidence="13">
    <location>
        <position position="117"/>
    </location>
    <ligand>
        <name>[4Fe-4S] cluster</name>
        <dbReference type="ChEBI" id="CHEBI:49883"/>
        <note>4Fe-4S-S-AdoMet</note>
    </ligand>
</feature>
<keyword evidence="8 13" id="KW-0819">tRNA processing</keyword>
<gene>
    <name evidence="13" type="primary">rlmN</name>
    <name evidence="15" type="ORF">EDD71_106121</name>
</gene>
<organism evidence="15 16">
    <name type="scientific">Fonticella tunisiensis</name>
    <dbReference type="NCBI Taxonomy" id="1096341"/>
    <lineage>
        <taxon>Bacteria</taxon>
        <taxon>Bacillati</taxon>
        <taxon>Bacillota</taxon>
        <taxon>Clostridia</taxon>
        <taxon>Eubacteriales</taxon>
        <taxon>Clostridiaceae</taxon>
        <taxon>Fonticella</taxon>
    </lineage>
</organism>
<comment type="miscellaneous">
    <text evidence="13">Reaction proceeds by a ping-pong mechanism involving intermediate methylation of a conserved cysteine residue.</text>
</comment>
<feature type="domain" description="Radical SAM core" evidence="14">
    <location>
        <begin position="96"/>
        <end position="326"/>
    </location>
</feature>
<evidence type="ECO:0000256" key="7">
    <source>
        <dbReference type="ARBA" id="ARBA00022691"/>
    </source>
</evidence>
<dbReference type="GO" id="GO:0046872">
    <property type="term" value="F:metal ion binding"/>
    <property type="evidence" value="ECO:0007669"/>
    <property type="project" value="UniProtKB-KW"/>
</dbReference>
<dbReference type="GO" id="GO:0070475">
    <property type="term" value="P:rRNA base methylation"/>
    <property type="evidence" value="ECO:0007669"/>
    <property type="project" value="UniProtKB-UniRule"/>
</dbReference>
<comment type="catalytic activity">
    <reaction evidence="13">
        <text>adenosine(37) in tRNA + 2 reduced [2Fe-2S]-[ferredoxin] + 2 S-adenosyl-L-methionine = 2-methyladenosine(37) in tRNA + 5'-deoxyadenosine + L-methionine + 2 oxidized [2Fe-2S]-[ferredoxin] + S-adenosyl-L-homocysteine</text>
        <dbReference type="Rhea" id="RHEA:43332"/>
        <dbReference type="Rhea" id="RHEA-COMP:10000"/>
        <dbReference type="Rhea" id="RHEA-COMP:10001"/>
        <dbReference type="Rhea" id="RHEA-COMP:10162"/>
        <dbReference type="Rhea" id="RHEA-COMP:10485"/>
        <dbReference type="ChEBI" id="CHEBI:17319"/>
        <dbReference type="ChEBI" id="CHEBI:33737"/>
        <dbReference type="ChEBI" id="CHEBI:33738"/>
        <dbReference type="ChEBI" id="CHEBI:57844"/>
        <dbReference type="ChEBI" id="CHEBI:57856"/>
        <dbReference type="ChEBI" id="CHEBI:59789"/>
        <dbReference type="ChEBI" id="CHEBI:74411"/>
        <dbReference type="ChEBI" id="CHEBI:74497"/>
        <dbReference type="EC" id="2.1.1.192"/>
    </reaction>
</comment>
<keyword evidence="4 13" id="KW-0698">rRNA processing</keyword>
<accession>A0A4R7KS39</accession>
<evidence type="ECO:0000256" key="2">
    <source>
        <dbReference type="ARBA" id="ARBA00022485"/>
    </source>
</evidence>
<comment type="catalytic activity">
    <reaction evidence="13">
        <text>adenosine(2503) in 23S rRNA + 2 reduced [2Fe-2S]-[ferredoxin] + 2 S-adenosyl-L-methionine = 2-methyladenosine(2503) in 23S rRNA + 5'-deoxyadenosine + L-methionine + 2 oxidized [2Fe-2S]-[ferredoxin] + S-adenosyl-L-homocysteine</text>
        <dbReference type="Rhea" id="RHEA:42916"/>
        <dbReference type="Rhea" id="RHEA-COMP:10000"/>
        <dbReference type="Rhea" id="RHEA-COMP:10001"/>
        <dbReference type="Rhea" id="RHEA-COMP:10152"/>
        <dbReference type="Rhea" id="RHEA-COMP:10282"/>
        <dbReference type="ChEBI" id="CHEBI:17319"/>
        <dbReference type="ChEBI" id="CHEBI:33737"/>
        <dbReference type="ChEBI" id="CHEBI:33738"/>
        <dbReference type="ChEBI" id="CHEBI:57844"/>
        <dbReference type="ChEBI" id="CHEBI:57856"/>
        <dbReference type="ChEBI" id="CHEBI:59789"/>
        <dbReference type="ChEBI" id="CHEBI:74411"/>
        <dbReference type="ChEBI" id="CHEBI:74497"/>
        <dbReference type="EC" id="2.1.1.192"/>
    </reaction>
</comment>
<evidence type="ECO:0000256" key="10">
    <source>
        <dbReference type="ARBA" id="ARBA00023004"/>
    </source>
</evidence>
<comment type="subcellular location">
    <subcellularLocation>
        <location evidence="1 13">Cytoplasm</location>
    </subcellularLocation>
</comment>
<evidence type="ECO:0000256" key="6">
    <source>
        <dbReference type="ARBA" id="ARBA00022679"/>
    </source>
</evidence>
<feature type="binding site" evidence="13">
    <location>
        <position position="189"/>
    </location>
    <ligand>
        <name>S-adenosyl-L-methionine</name>
        <dbReference type="ChEBI" id="CHEBI:59789"/>
    </ligand>
</feature>
<comment type="caution">
    <text evidence="13">Lacks conserved residue(s) required for the propagation of feature annotation.</text>
</comment>
<comment type="caution">
    <text evidence="15">The sequence shown here is derived from an EMBL/GenBank/DDBJ whole genome shotgun (WGS) entry which is preliminary data.</text>
</comment>
<evidence type="ECO:0000256" key="5">
    <source>
        <dbReference type="ARBA" id="ARBA00022603"/>
    </source>
</evidence>
<name>A0A4R7KS39_9CLOT</name>
<dbReference type="PANTHER" id="PTHR30544">
    <property type="entry name" value="23S RRNA METHYLTRANSFERASE"/>
    <property type="match status" value="1"/>
</dbReference>
<keyword evidence="12 13" id="KW-1015">Disulfide bond</keyword>
<dbReference type="EC" id="2.1.1.192" evidence="13"/>
<dbReference type="Gene3D" id="3.20.20.70">
    <property type="entry name" value="Aldolase class I"/>
    <property type="match status" value="1"/>
</dbReference>
<dbReference type="PIRSF" id="PIRSF006004">
    <property type="entry name" value="CHP00048"/>
    <property type="match status" value="1"/>
</dbReference>
<sequence length="343" mass="38968">MIEFRDMQINEIEDVVVNNGEKMFRGKQIFKWIHKGVESFDEMTNLPKNLREKLSSLGFIKNMEIAAKQESSIDGTVKYLMELKDGNLIECVLMKYSFGNSICISTQAGCSMGCSFCASTIGGKNRDLTAGEMLGQILKVQRDSGLKVSNVVLMGTGEPLDNFENVVKFLRIVNHSEGLNIGMRHITISTCGLVPEIKRLADLNLQITLAVSLHAPNDNIRKQIMPVARRYDIDELLDACRYYINKTNRRITFEYSLIHEVNDREEHARELSARIKDMLCHVNLIPLNKVKERKYNKSDREAVERFRDILVSSGIQTTIRRELGSDIDASCGQLRRGYIGNKL</sequence>
<dbReference type="GO" id="GO:0005737">
    <property type="term" value="C:cytoplasm"/>
    <property type="evidence" value="ECO:0007669"/>
    <property type="project" value="UniProtKB-SubCell"/>
</dbReference>
<dbReference type="Pfam" id="PF21016">
    <property type="entry name" value="RlmN_N"/>
    <property type="match status" value="1"/>
</dbReference>
<evidence type="ECO:0000256" key="12">
    <source>
        <dbReference type="ARBA" id="ARBA00023157"/>
    </source>
</evidence>
<feature type="binding site" evidence="13">
    <location>
        <begin position="157"/>
        <end position="158"/>
    </location>
    <ligand>
        <name>S-adenosyl-L-methionine</name>
        <dbReference type="ChEBI" id="CHEBI:59789"/>
    </ligand>
</feature>
<protein>
    <recommendedName>
        <fullName evidence="13">Probable dual-specificity RNA methyltransferase RlmN</fullName>
        <ecNumber evidence="13">2.1.1.192</ecNumber>
    </recommendedName>
    <alternativeName>
        <fullName evidence="13">23S rRNA (adenine(2503)-C(2))-methyltransferase</fullName>
    </alternativeName>
    <alternativeName>
        <fullName evidence="13">23S rRNA m2A2503 methyltransferase</fullName>
    </alternativeName>
    <alternativeName>
        <fullName evidence="13">Ribosomal RNA large subunit methyltransferase N</fullName>
    </alternativeName>
    <alternativeName>
        <fullName evidence="13">tRNA (adenine(37)-C(2))-methyltransferase</fullName>
    </alternativeName>
    <alternativeName>
        <fullName evidence="13">tRNA m2A37 methyltransferase</fullName>
    </alternativeName>
</protein>
<keyword evidence="3 13" id="KW-0963">Cytoplasm</keyword>
<dbReference type="Pfam" id="PF04055">
    <property type="entry name" value="Radical_SAM"/>
    <property type="match status" value="1"/>
</dbReference>
<evidence type="ECO:0000256" key="4">
    <source>
        <dbReference type="ARBA" id="ARBA00022552"/>
    </source>
</evidence>
<dbReference type="GO" id="GO:0019843">
    <property type="term" value="F:rRNA binding"/>
    <property type="evidence" value="ECO:0007669"/>
    <property type="project" value="UniProtKB-UniRule"/>
</dbReference>
<dbReference type="GO" id="GO:0030488">
    <property type="term" value="P:tRNA methylation"/>
    <property type="evidence" value="ECO:0007669"/>
    <property type="project" value="UniProtKB-UniRule"/>
</dbReference>
<dbReference type="PANTHER" id="PTHR30544:SF5">
    <property type="entry name" value="RADICAL SAM CORE DOMAIN-CONTAINING PROTEIN"/>
    <property type="match status" value="1"/>
</dbReference>
<dbReference type="InterPro" id="IPR004383">
    <property type="entry name" value="rRNA_lsu_MTrfase_RlmN/Cfr"/>
</dbReference>
<feature type="binding site" evidence="13">
    <location>
        <position position="288"/>
    </location>
    <ligand>
        <name>S-adenosyl-L-methionine</name>
        <dbReference type="ChEBI" id="CHEBI:59789"/>
    </ligand>
</feature>
<dbReference type="PROSITE" id="PS51918">
    <property type="entry name" value="RADICAL_SAM"/>
    <property type="match status" value="1"/>
</dbReference>
<dbReference type="InterPro" id="IPR040072">
    <property type="entry name" value="Methyltransferase_A"/>
</dbReference>
<evidence type="ECO:0000256" key="3">
    <source>
        <dbReference type="ARBA" id="ARBA00022490"/>
    </source>
</evidence>
<dbReference type="InterPro" id="IPR007197">
    <property type="entry name" value="rSAM"/>
</dbReference>
<keyword evidence="10 13" id="KW-0408">Iron</keyword>
<dbReference type="InterPro" id="IPR013785">
    <property type="entry name" value="Aldolase_TIM"/>
</dbReference>
<feature type="active site" description="S-methylcysteine intermediate" evidence="13">
    <location>
        <position position="331"/>
    </location>
</feature>
<dbReference type="SFLD" id="SFLDG01062">
    <property type="entry name" value="methyltransferase_(Class_A)"/>
    <property type="match status" value="1"/>
</dbReference>
<keyword evidence="2 13" id="KW-0004">4Fe-4S</keyword>
<keyword evidence="11 13" id="KW-0411">Iron-sulfur</keyword>
<evidence type="ECO:0000313" key="15">
    <source>
        <dbReference type="EMBL" id="TDT61637.1"/>
    </source>
</evidence>
<dbReference type="SFLD" id="SFLDS00029">
    <property type="entry name" value="Radical_SAM"/>
    <property type="match status" value="1"/>
</dbReference>
<dbReference type="AlphaFoldDB" id="A0A4R7KS39"/>
<proteinExistence type="inferred from homology"/>
<evidence type="ECO:0000256" key="8">
    <source>
        <dbReference type="ARBA" id="ARBA00022694"/>
    </source>
</evidence>
<dbReference type="GO" id="GO:0002935">
    <property type="term" value="F:tRNA (adenine(37)-C2)-methyltransferase activity"/>
    <property type="evidence" value="ECO:0007669"/>
    <property type="project" value="UniProtKB-UniRule"/>
</dbReference>